<evidence type="ECO:0000259" key="8">
    <source>
        <dbReference type="PROSITE" id="PS50928"/>
    </source>
</evidence>
<evidence type="ECO:0000256" key="4">
    <source>
        <dbReference type="ARBA" id="ARBA00022692"/>
    </source>
</evidence>
<protein>
    <submittedName>
        <fullName evidence="9">Carbohydrate ABC transporter membrane protein 2, CUT1 family</fullName>
    </submittedName>
</protein>
<dbReference type="PANTHER" id="PTHR43744:SF12">
    <property type="entry name" value="ABC TRANSPORTER PERMEASE PROTEIN MG189-RELATED"/>
    <property type="match status" value="1"/>
</dbReference>
<dbReference type="InterPro" id="IPR000515">
    <property type="entry name" value="MetI-like"/>
</dbReference>
<dbReference type="GO" id="GO:0055085">
    <property type="term" value="P:transmembrane transport"/>
    <property type="evidence" value="ECO:0007669"/>
    <property type="project" value="InterPro"/>
</dbReference>
<name>A0A1M6GV22_9CLOT</name>
<dbReference type="Pfam" id="PF00528">
    <property type="entry name" value="BPD_transp_1"/>
    <property type="match status" value="1"/>
</dbReference>
<keyword evidence="3" id="KW-1003">Cell membrane</keyword>
<feature type="transmembrane region" description="Helical" evidence="7">
    <location>
        <begin position="184"/>
        <end position="209"/>
    </location>
</feature>
<keyword evidence="2 7" id="KW-0813">Transport</keyword>
<feature type="transmembrane region" description="Helical" evidence="7">
    <location>
        <begin position="73"/>
        <end position="97"/>
    </location>
</feature>
<keyword evidence="5 7" id="KW-1133">Transmembrane helix</keyword>
<dbReference type="SUPFAM" id="SSF161098">
    <property type="entry name" value="MetI-like"/>
    <property type="match status" value="1"/>
</dbReference>
<dbReference type="RefSeq" id="WP_341430212.1">
    <property type="nucleotide sequence ID" value="NZ_FQZO01000003.1"/>
</dbReference>
<keyword evidence="4 7" id="KW-0812">Transmembrane</keyword>
<proteinExistence type="inferred from homology"/>
<feature type="transmembrane region" description="Helical" evidence="7">
    <location>
        <begin position="242"/>
        <end position="263"/>
    </location>
</feature>
<dbReference type="PROSITE" id="PS50928">
    <property type="entry name" value="ABC_TM1"/>
    <property type="match status" value="1"/>
</dbReference>
<dbReference type="Proteomes" id="UP000184080">
    <property type="component" value="Unassembled WGS sequence"/>
</dbReference>
<evidence type="ECO:0000256" key="1">
    <source>
        <dbReference type="ARBA" id="ARBA00004651"/>
    </source>
</evidence>
<dbReference type="AlphaFoldDB" id="A0A1M6GV22"/>
<evidence type="ECO:0000256" key="5">
    <source>
        <dbReference type="ARBA" id="ARBA00022989"/>
    </source>
</evidence>
<evidence type="ECO:0000313" key="9">
    <source>
        <dbReference type="EMBL" id="SHJ13745.1"/>
    </source>
</evidence>
<feature type="transmembrane region" description="Helical" evidence="7">
    <location>
        <begin position="142"/>
        <end position="163"/>
    </location>
</feature>
<accession>A0A1M6GV22</accession>
<comment type="similarity">
    <text evidence="7">Belongs to the binding-protein-dependent transport system permease family.</text>
</comment>
<feature type="transmembrane region" description="Helical" evidence="7">
    <location>
        <begin position="109"/>
        <end position="130"/>
    </location>
</feature>
<dbReference type="PANTHER" id="PTHR43744">
    <property type="entry name" value="ABC TRANSPORTER PERMEASE PROTEIN MG189-RELATED-RELATED"/>
    <property type="match status" value="1"/>
</dbReference>
<evidence type="ECO:0000256" key="2">
    <source>
        <dbReference type="ARBA" id="ARBA00022448"/>
    </source>
</evidence>
<dbReference type="STRING" id="1121298.SAMN05444401_2255"/>
<reference evidence="9 10" key="1">
    <citation type="submission" date="2016-11" db="EMBL/GenBank/DDBJ databases">
        <authorList>
            <person name="Jaros S."/>
            <person name="Januszkiewicz K."/>
            <person name="Wedrychowicz H."/>
        </authorList>
    </citation>
    <scope>NUCLEOTIDE SEQUENCE [LARGE SCALE GENOMIC DNA]</scope>
    <source>
        <strain evidence="9 10">DSM 21864</strain>
    </source>
</reference>
<sequence length="277" mass="31120">MENINKPRFGKKLLIHLVLIFGILITIVPFLWMIITSLKTLGESTQVPPIIFPKKLMWSNYAEVLKTLPFKNFYINTLVSTIAKTLGQLLFCSMAAYAFARIEFPLKNFIFVIILSVLMVPGQIFLLPQYMVIQKLGLLNSISALILPGLFSAFGTFLLRQFFMTLPKELEEAAILDGCNHFQIFWKIMLPLAKAGLISLAVFTALWSWNDLMWPLIVNTSTDKMTLSAGLASLQGQHGTNFPVVMAGSVMAVWPMLVMFILFQKQFIEGIAFTGGK</sequence>
<dbReference type="GO" id="GO:0005886">
    <property type="term" value="C:plasma membrane"/>
    <property type="evidence" value="ECO:0007669"/>
    <property type="project" value="UniProtKB-SubCell"/>
</dbReference>
<feature type="transmembrane region" description="Helical" evidence="7">
    <location>
        <begin position="12"/>
        <end position="35"/>
    </location>
</feature>
<feature type="domain" description="ABC transmembrane type-1" evidence="8">
    <location>
        <begin position="74"/>
        <end position="263"/>
    </location>
</feature>
<keyword evidence="10" id="KW-1185">Reference proteome</keyword>
<evidence type="ECO:0000256" key="7">
    <source>
        <dbReference type="RuleBase" id="RU363032"/>
    </source>
</evidence>
<dbReference type="EMBL" id="FQZO01000003">
    <property type="protein sequence ID" value="SHJ13745.1"/>
    <property type="molecule type" value="Genomic_DNA"/>
</dbReference>
<dbReference type="InterPro" id="IPR035906">
    <property type="entry name" value="MetI-like_sf"/>
</dbReference>
<evidence type="ECO:0000256" key="6">
    <source>
        <dbReference type="ARBA" id="ARBA00023136"/>
    </source>
</evidence>
<comment type="subcellular location">
    <subcellularLocation>
        <location evidence="1 7">Cell membrane</location>
        <topology evidence="1 7">Multi-pass membrane protein</topology>
    </subcellularLocation>
</comment>
<dbReference type="Gene3D" id="1.10.3720.10">
    <property type="entry name" value="MetI-like"/>
    <property type="match status" value="1"/>
</dbReference>
<evidence type="ECO:0000313" key="10">
    <source>
        <dbReference type="Proteomes" id="UP000184080"/>
    </source>
</evidence>
<dbReference type="CDD" id="cd06261">
    <property type="entry name" value="TM_PBP2"/>
    <property type="match status" value="1"/>
</dbReference>
<organism evidence="9 10">
    <name type="scientific">Clostridium amylolyticum</name>
    <dbReference type="NCBI Taxonomy" id="1121298"/>
    <lineage>
        <taxon>Bacteria</taxon>
        <taxon>Bacillati</taxon>
        <taxon>Bacillota</taxon>
        <taxon>Clostridia</taxon>
        <taxon>Eubacteriales</taxon>
        <taxon>Clostridiaceae</taxon>
        <taxon>Clostridium</taxon>
    </lineage>
</organism>
<gene>
    <name evidence="9" type="ORF">SAMN05444401_2255</name>
</gene>
<keyword evidence="6 7" id="KW-0472">Membrane</keyword>
<evidence type="ECO:0000256" key="3">
    <source>
        <dbReference type="ARBA" id="ARBA00022475"/>
    </source>
</evidence>